<dbReference type="RefSeq" id="WP_045922104.1">
    <property type="nucleotide sequence ID" value="NZ_JBHTHW010000004.1"/>
</dbReference>
<dbReference type="InterPro" id="IPR014718">
    <property type="entry name" value="GH-type_carb-bd"/>
</dbReference>
<evidence type="ECO:0000313" key="4">
    <source>
        <dbReference type="EMBL" id="KJY51150.1"/>
    </source>
</evidence>
<dbReference type="Pfam" id="PF01263">
    <property type="entry name" value="Aldose_epim"/>
    <property type="match status" value="1"/>
</dbReference>
<reference evidence="4 5" key="1">
    <citation type="submission" date="2014-12" db="EMBL/GenBank/DDBJ databases">
        <title>Comparative genomics of the lactic acid bacteria isolated from the honey bee gut.</title>
        <authorList>
            <person name="Ellegaard K.M."/>
            <person name="Tamarit D."/>
            <person name="Javelind E."/>
            <person name="Olofsson T."/>
            <person name="Andersson S.G."/>
            <person name="Vasquez A."/>
        </authorList>
    </citation>
    <scope>NUCLEOTIDE SEQUENCE [LARGE SCALE GENOMIC DNA]</scope>
    <source>
        <strain evidence="4 5">Hon2</strain>
    </source>
</reference>
<dbReference type="GO" id="GO:0006006">
    <property type="term" value="P:glucose metabolic process"/>
    <property type="evidence" value="ECO:0007669"/>
    <property type="project" value="TreeGrafter"/>
</dbReference>
<gene>
    <name evidence="4" type="primary">galM2</name>
    <name evidence="4" type="ORF">JG29_01940</name>
</gene>
<dbReference type="InterPro" id="IPR047215">
    <property type="entry name" value="Galactose_mutarotase-like"/>
</dbReference>
<dbReference type="STRING" id="1218508.JG29_01940"/>
<dbReference type="CDD" id="cd09019">
    <property type="entry name" value="galactose_mutarotase_like"/>
    <property type="match status" value="1"/>
</dbReference>
<evidence type="ECO:0000313" key="5">
    <source>
        <dbReference type="Proteomes" id="UP000033695"/>
    </source>
</evidence>
<dbReference type="HOGENOM" id="CLU_031753_1_1_9"/>
<name>A0A0F4KXM9_9LACO</name>
<dbReference type="PANTHER" id="PTHR10091:SF0">
    <property type="entry name" value="GALACTOSE MUTAROTASE"/>
    <property type="match status" value="1"/>
</dbReference>
<evidence type="ECO:0000256" key="1">
    <source>
        <dbReference type="ARBA" id="ARBA00006206"/>
    </source>
</evidence>
<dbReference type="SUPFAM" id="SSF74650">
    <property type="entry name" value="Galactose mutarotase-like"/>
    <property type="match status" value="1"/>
</dbReference>
<dbReference type="Gene3D" id="2.70.98.10">
    <property type="match status" value="1"/>
</dbReference>
<dbReference type="GO" id="GO:0033499">
    <property type="term" value="P:galactose catabolic process via UDP-galactose, Leloir pathway"/>
    <property type="evidence" value="ECO:0007669"/>
    <property type="project" value="TreeGrafter"/>
</dbReference>
<keyword evidence="5" id="KW-1185">Reference proteome</keyword>
<sequence length="331" mass="37645">MTVKIQKIAQTDQGPIELFTITNHRQNSIQLLSYGATWKDWQIQESGQTLSLVTHYTDWQDYHETAFNPGKTVAPVAGRITQAHFQLAGHDYQVTPNENENLLHSGPTGFQQQNFVGEKEAEQSVKFTYTLPQTENVFPGDLKLTVHYNLTDEDRVEIEYQGTSNQTTLFNPTCHVYFNLDPTTSVNEQILTINADQYLELTEEKVPTGKFLPVAAATDFRQPKTIMQGLNALHEQTGKTEFDHVYYTPNDLVATLQTNQRAIDLYSDRDALVIYTGSPQNPQAHDWHDYTGLAMEMQSLPDAINHPEFGDIVLPAHKTISYKSSYQYRKL</sequence>
<dbReference type="InterPro" id="IPR008183">
    <property type="entry name" value="Aldose_1/G6P_1-epimerase"/>
</dbReference>
<dbReference type="EMBL" id="JXBZ01000002">
    <property type="protein sequence ID" value="KJY51150.1"/>
    <property type="molecule type" value="Genomic_DNA"/>
</dbReference>
<dbReference type="InterPro" id="IPR011013">
    <property type="entry name" value="Gal_mutarotase_sf_dom"/>
</dbReference>
<keyword evidence="2" id="KW-0413">Isomerase</keyword>
<keyword evidence="3" id="KW-0119">Carbohydrate metabolism</keyword>
<accession>A0A0F4KXM9</accession>
<dbReference type="PANTHER" id="PTHR10091">
    <property type="entry name" value="ALDOSE-1-EPIMERASE"/>
    <property type="match status" value="1"/>
</dbReference>
<dbReference type="GO" id="GO:0030246">
    <property type="term" value="F:carbohydrate binding"/>
    <property type="evidence" value="ECO:0007669"/>
    <property type="project" value="InterPro"/>
</dbReference>
<organism evidence="4 5">
    <name type="scientific">Bombilactobacillus mellis</name>
    <dbReference type="NCBI Taxonomy" id="1218508"/>
    <lineage>
        <taxon>Bacteria</taxon>
        <taxon>Bacillati</taxon>
        <taxon>Bacillota</taxon>
        <taxon>Bacilli</taxon>
        <taxon>Lactobacillales</taxon>
        <taxon>Lactobacillaceae</taxon>
        <taxon>Bombilactobacillus</taxon>
    </lineage>
</organism>
<dbReference type="Proteomes" id="UP000033695">
    <property type="component" value="Unassembled WGS sequence"/>
</dbReference>
<dbReference type="GO" id="GO:0005737">
    <property type="term" value="C:cytoplasm"/>
    <property type="evidence" value="ECO:0007669"/>
    <property type="project" value="TreeGrafter"/>
</dbReference>
<dbReference type="PATRIC" id="fig|1218508.4.peg.200"/>
<protein>
    <submittedName>
        <fullName evidence="4">Aldose 1-epimerase</fullName>
    </submittedName>
</protein>
<evidence type="ECO:0000256" key="3">
    <source>
        <dbReference type="ARBA" id="ARBA00023277"/>
    </source>
</evidence>
<proteinExistence type="inferred from homology"/>
<dbReference type="AlphaFoldDB" id="A0A0F4KXM9"/>
<dbReference type="GO" id="GO:0004034">
    <property type="term" value="F:aldose 1-epimerase activity"/>
    <property type="evidence" value="ECO:0007669"/>
    <property type="project" value="TreeGrafter"/>
</dbReference>
<evidence type="ECO:0000256" key="2">
    <source>
        <dbReference type="ARBA" id="ARBA00023235"/>
    </source>
</evidence>
<comment type="caution">
    <text evidence="4">The sequence shown here is derived from an EMBL/GenBank/DDBJ whole genome shotgun (WGS) entry which is preliminary data.</text>
</comment>
<comment type="similarity">
    <text evidence="1">Belongs to the aldose epimerase family.</text>
</comment>
<dbReference type="OrthoDB" id="9779408at2"/>